<dbReference type="InterPro" id="IPR003598">
    <property type="entry name" value="Ig_sub2"/>
</dbReference>
<feature type="region of interest" description="Disordered" evidence="1">
    <location>
        <begin position="1139"/>
        <end position="1175"/>
    </location>
</feature>
<feature type="compositionally biased region" description="Basic residues" evidence="1">
    <location>
        <begin position="969"/>
        <end position="985"/>
    </location>
</feature>
<feature type="region of interest" description="Disordered" evidence="1">
    <location>
        <begin position="1276"/>
        <end position="1315"/>
    </location>
</feature>
<feature type="compositionally biased region" description="Low complexity" evidence="1">
    <location>
        <begin position="1294"/>
        <end position="1314"/>
    </location>
</feature>
<dbReference type="GO" id="GO:0030018">
    <property type="term" value="C:Z disc"/>
    <property type="evidence" value="ECO:0007669"/>
    <property type="project" value="TreeGrafter"/>
</dbReference>
<feature type="compositionally biased region" description="Polar residues" evidence="1">
    <location>
        <begin position="1362"/>
        <end position="1375"/>
    </location>
</feature>
<dbReference type="InterPro" id="IPR003599">
    <property type="entry name" value="Ig_sub"/>
</dbReference>
<proteinExistence type="predicted"/>
<dbReference type="Gene3D" id="2.60.40.10">
    <property type="entry name" value="Immunoglobulins"/>
    <property type="match status" value="2"/>
</dbReference>
<dbReference type="FunFam" id="2.60.40.10:FF:000256">
    <property type="entry name" value="myopalladin isoform X1"/>
    <property type="match status" value="1"/>
</dbReference>
<dbReference type="FunFam" id="2.60.40.10:FF:002203">
    <property type="entry name" value="Titin, tandem duplicate 1"/>
    <property type="match status" value="1"/>
</dbReference>
<feature type="domain" description="Ig-like" evidence="2">
    <location>
        <begin position="378"/>
        <end position="482"/>
    </location>
</feature>
<dbReference type="InterPro" id="IPR013783">
    <property type="entry name" value="Ig-like_fold"/>
</dbReference>
<feature type="region of interest" description="Disordered" evidence="1">
    <location>
        <begin position="504"/>
        <end position="530"/>
    </location>
</feature>
<feature type="region of interest" description="Disordered" evidence="1">
    <location>
        <begin position="1075"/>
        <end position="1094"/>
    </location>
</feature>
<feature type="compositionally biased region" description="Polar residues" evidence="1">
    <location>
        <begin position="1154"/>
        <end position="1170"/>
    </location>
</feature>
<dbReference type="InterPro" id="IPR007110">
    <property type="entry name" value="Ig-like_dom"/>
</dbReference>
<dbReference type="PANTHER" id="PTHR47633">
    <property type="entry name" value="IMMUNOGLOBULIN"/>
    <property type="match status" value="1"/>
</dbReference>
<feature type="region of interest" description="Disordered" evidence="1">
    <location>
        <begin position="839"/>
        <end position="904"/>
    </location>
</feature>
<feature type="compositionally biased region" description="Low complexity" evidence="1">
    <location>
        <begin position="1336"/>
        <end position="1351"/>
    </location>
</feature>
<feature type="compositionally biased region" description="Basic and acidic residues" evidence="1">
    <location>
        <begin position="142"/>
        <end position="152"/>
    </location>
</feature>
<dbReference type="PANTHER" id="PTHR47633:SF4">
    <property type="entry name" value="MYOPALLADIN ISOFORM X1"/>
    <property type="match status" value="1"/>
</dbReference>
<name>A0A7J5XZX6_DISMA</name>
<feature type="region of interest" description="Disordered" evidence="1">
    <location>
        <begin position="142"/>
        <end position="188"/>
    </location>
</feature>
<feature type="region of interest" description="Disordered" evidence="1">
    <location>
        <begin position="774"/>
        <end position="804"/>
    </location>
</feature>
<dbReference type="InterPro" id="IPR013098">
    <property type="entry name" value="Ig_I-set"/>
</dbReference>
<dbReference type="SMART" id="SM00409">
    <property type="entry name" value="IG"/>
    <property type="match status" value="2"/>
</dbReference>
<feature type="compositionally biased region" description="Polar residues" evidence="1">
    <location>
        <begin position="504"/>
        <end position="517"/>
    </location>
</feature>
<feature type="compositionally biased region" description="Low complexity" evidence="1">
    <location>
        <begin position="1080"/>
        <end position="1094"/>
    </location>
</feature>
<comment type="caution">
    <text evidence="3">The sequence shown here is derived from an EMBL/GenBank/DDBJ whole genome shotgun (WGS) entry which is preliminary data.</text>
</comment>
<accession>A0A7J5XZX6</accession>
<dbReference type="SMART" id="SM00408">
    <property type="entry name" value="IGc2"/>
    <property type="match status" value="2"/>
</dbReference>
<dbReference type="InterPro" id="IPR036179">
    <property type="entry name" value="Ig-like_dom_sf"/>
</dbReference>
<gene>
    <name evidence="3" type="ORF">F7725_024304</name>
</gene>
<evidence type="ECO:0000313" key="4">
    <source>
        <dbReference type="Proteomes" id="UP000518266"/>
    </source>
</evidence>
<evidence type="ECO:0000313" key="3">
    <source>
        <dbReference type="EMBL" id="KAF3842353.1"/>
    </source>
</evidence>
<evidence type="ECO:0000256" key="1">
    <source>
        <dbReference type="SAM" id="MobiDB-lite"/>
    </source>
</evidence>
<feature type="compositionally biased region" description="Polar residues" evidence="1">
    <location>
        <begin position="929"/>
        <end position="952"/>
    </location>
</feature>
<feature type="compositionally biased region" description="Pro residues" evidence="1">
    <location>
        <begin position="1284"/>
        <end position="1293"/>
    </location>
</feature>
<feature type="domain" description="Ig-like" evidence="2">
    <location>
        <begin position="673"/>
        <end position="771"/>
    </location>
</feature>
<feature type="region of interest" description="Disordered" evidence="1">
    <location>
        <begin position="275"/>
        <end position="389"/>
    </location>
</feature>
<feature type="region of interest" description="Disordered" evidence="1">
    <location>
        <begin position="210"/>
        <end position="240"/>
    </location>
</feature>
<dbReference type="EMBL" id="JAAKFY010000019">
    <property type="protein sequence ID" value="KAF3842353.1"/>
    <property type="molecule type" value="Genomic_DNA"/>
</dbReference>
<reference evidence="3 4" key="1">
    <citation type="submission" date="2020-03" db="EMBL/GenBank/DDBJ databases">
        <title>Dissostichus mawsoni Genome sequencing and assembly.</title>
        <authorList>
            <person name="Park H."/>
        </authorList>
    </citation>
    <scope>NUCLEOTIDE SEQUENCE [LARGE SCALE GENOMIC DNA]</scope>
    <source>
        <strain evidence="3">DM0001</strain>
        <tissue evidence="3">Muscle</tissue>
    </source>
</reference>
<organism evidence="3 4">
    <name type="scientific">Dissostichus mawsoni</name>
    <name type="common">Antarctic cod</name>
    <dbReference type="NCBI Taxonomy" id="36200"/>
    <lineage>
        <taxon>Eukaryota</taxon>
        <taxon>Metazoa</taxon>
        <taxon>Chordata</taxon>
        <taxon>Craniata</taxon>
        <taxon>Vertebrata</taxon>
        <taxon>Euteleostomi</taxon>
        <taxon>Actinopterygii</taxon>
        <taxon>Neopterygii</taxon>
        <taxon>Teleostei</taxon>
        <taxon>Neoteleostei</taxon>
        <taxon>Acanthomorphata</taxon>
        <taxon>Eupercaria</taxon>
        <taxon>Perciformes</taxon>
        <taxon>Notothenioidei</taxon>
        <taxon>Nototheniidae</taxon>
        <taxon>Dissostichus</taxon>
    </lineage>
</organism>
<dbReference type="SUPFAM" id="SSF48726">
    <property type="entry name" value="Immunoglobulin"/>
    <property type="match status" value="2"/>
</dbReference>
<feature type="compositionally biased region" description="Low complexity" evidence="1">
    <location>
        <begin position="158"/>
        <end position="178"/>
    </location>
</feature>
<dbReference type="Proteomes" id="UP000518266">
    <property type="component" value="Unassembled WGS sequence"/>
</dbReference>
<keyword evidence="4" id="KW-1185">Reference proteome</keyword>
<dbReference type="OrthoDB" id="6612025at2759"/>
<feature type="region of interest" description="Disordered" evidence="1">
    <location>
        <begin position="1330"/>
        <end position="1383"/>
    </location>
</feature>
<dbReference type="Pfam" id="PF07679">
    <property type="entry name" value="I-set"/>
    <property type="match status" value="2"/>
</dbReference>
<feature type="region of interest" description="Disordered" evidence="1">
    <location>
        <begin position="922"/>
        <end position="1029"/>
    </location>
</feature>
<feature type="compositionally biased region" description="Basic residues" evidence="1">
    <location>
        <begin position="276"/>
        <end position="292"/>
    </location>
</feature>
<evidence type="ECO:0000259" key="2">
    <source>
        <dbReference type="PROSITE" id="PS50835"/>
    </source>
</evidence>
<protein>
    <recommendedName>
        <fullName evidence="2">Ig-like domain-containing protein</fullName>
    </recommendedName>
</protein>
<dbReference type="GO" id="GO:0004672">
    <property type="term" value="F:protein kinase activity"/>
    <property type="evidence" value="ECO:0007669"/>
    <property type="project" value="TreeGrafter"/>
</dbReference>
<feature type="compositionally biased region" description="Low complexity" evidence="1">
    <location>
        <begin position="858"/>
        <end position="871"/>
    </location>
</feature>
<sequence length="1413" mass="151799">MLLLVLVTSYRSYTAPYIPVNCAVKPGRLGSCSCPRFFPSGSRRKTGISLFEHSMQENNIEQPLSLSQLLRENYLAEAQAQQRHSEMSRSDASSSRLQIYGLLKGKAEDSGAHNDPTFTDLSAFLSQEELDKSVNLARQAIGHEPREERAEVRASVAPLTQSTSPSASSSELTSVPLAIPSPAPSAAPSMVPFTQPAPELKELQHTTFTPDRKVHKASAREENMSRTARGPGEGFNDIERSAKNAPYGMENQSKKEFLNKAADFIEELSSLFKANSSKRGRQRGSKPHRSRNQNKSQVDGEAYPLGPDNRERSPMPLEVEAEVVVEEERPSPAVSHQPEAQLDSGIGHVEFQDSRITEEQQCDSVSQEAPEEAESCTPTATPYPAESASEPPCFIQKLKSREVAEGSKVQLDCIVRGLPVPEVRWFCEGKELENCPDIQIITDGEHHSLIIAEAFEEDTGRYSCFASNFYGTDSTSAEIYVEGGSPGTSSSDSDGEQRFEHVAQQQNTFSPSSSQALSAEEEDPPSSNPAAAIEEPAEQIVSAQTNQIIPEALLPVRTPANILSVVEPLNASVTPSALPVQEEPTLEEPIVSQVQVFPTSSPGETGLSEAQEVSVTSPPPPVETAAAEALSLLQNSVVSSVLSPPTQTLQPESQTSTYTYPQVLNGQPIMAAPVFTKSLQDLLASEGQLVVLECRVKGVPSPRVDWYRDGTFIEDSPEHRILQKKPRSPAESEDICTLVIAEVFPEDSGMFTCTASNNYGTVSSAAALRVTGNASNSNHVRPSSNSMLEPNRSQEPSPAPTVNLQPKVTMTTSVKPHSSTIRLDPLISSSVRLDPLSTSTLRLDPLGSSMLRPDPFRSSLPSLEPSSLISSFNSRSTSAPNLDPINLHQNHPSPSGAGAEPQSSRQVLSYLKPFTSPFSVGTVAEQEAPTPSVTPPDTSATVKVTPNHQNGSLIVLPLPDPPPNSCLKTRTKPKHSRSGSRRVHFRLPEEEEQSDASSSQCDEDPNMSLNREPPPVRAKPKLPNLCPNQTLSLSPRPNFSHHLCPSLSLTPYPRLCPNQSLTLSRKHNISLSFISPTPQPQSLPSTSLSLPHTPSLSLCPSTSLSLPHTPSLSLCPSTSLSLPHTPSLSLCPSTSPSLTPASAHDLLPGDLPSTCPTAENSSTRQHSSCNPDEHHPCLPPQPDPCSSRQNSPTPQFFSAFAPKFSAALTDLSSVTSPAPFLRSTHASLMNLTPTSHSFSYARPKEFIAAQSFSPVRSPSPTESPVPLLQELAAELNSSAASSPTLPPFSPPPRTFTTRVLKSPTSPQSLVSSPTPLSPPYLNSMYAMRTQSPLQASSPTSSSSTSTSTSSPIQNPVAFLSSVLPSLTPTQPTNSMGLPRGAPIGYALPSLTNAHQISELSDLLKPFFPSVSSG</sequence>
<dbReference type="PROSITE" id="PS50835">
    <property type="entry name" value="IG_LIKE"/>
    <property type="match status" value="2"/>
</dbReference>